<evidence type="ECO:0000256" key="12">
    <source>
        <dbReference type="ARBA" id="ARBA00023242"/>
    </source>
</evidence>
<dbReference type="GO" id="GO:0006308">
    <property type="term" value="P:DNA catabolic process"/>
    <property type="evidence" value="ECO:0007669"/>
    <property type="project" value="UniProtKB-UniRule"/>
</dbReference>
<dbReference type="AlphaFoldDB" id="A0A0R3WT57"/>
<dbReference type="Pfam" id="PF02732">
    <property type="entry name" value="ERCC4"/>
    <property type="match status" value="1"/>
</dbReference>
<keyword evidence="5 13" id="KW-0479">Metal-binding</keyword>
<protein>
    <recommendedName>
        <fullName evidence="13">Crossover junction endonuclease MUS81</fullName>
        <ecNumber evidence="13">3.1.22.-</ecNumber>
    </recommendedName>
</protein>
<comment type="cofactor">
    <cofactor evidence="1 13">
        <name>Mg(2+)</name>
        <dbReference type="ChEBI" id="CHEBI:18420"/>
    </cofactor>
</comment>
<keyword evidence="12 13" id="KW-0539">Nucleus</keyword>
<dbReference type="WBParaSite" id="TTAC_0000394701-mRNA-1">
    <property type="protein sequence ID" value="TTAC_0000394701-mRNA-1"/>
    <property type="gene ID" value="TTAC_0000394701"/>
</dbReference>
<dbReference type="GO" id="GO:0031573">
    <property type="term" value="P:mitotic intra-S DNA damage checkpoint signaling"/>
    <property type="evidence" value="ECO:0007669"/>
    <property type="project" value="TreeGrafter"/>
</dbReference>
<proteinExistence type="inferred from homology"/>
<dbReference type="EC" id="3.1.22.-" evidence="13"/>
<dbReference type="GO" id="GO:0005634">
    <property type="term" value="C:nucleus"/>
    <property type="evidence" value="ECO:0007669"/>
    <property type="project" value="UniProtKB-SubCell"/>
</dbReference>
<comment type="similarity">
    <text evidence="3 13">Belongs to the XPF family.</text>
</comment>
<keyword evidence="9 13" id="KW-0460">Magnesium</keyword>
<evidence type="ECO:0000256" key="11">
    <source>
        <dbReference type="ARBA" id="ARBA00023204"/>
    </source>
</evidence>
<evidence type="ECO:0000256" key="6">
    <source>
        <dbReference type="ARBA" id="ARBA00022759"/>
    </source>
</evidence>
<evidence type="ECO:0000256" key="3">
    <source>
        <dbReference type="ARBA" id="ARBA00010015"/>
    </source>
</evidence>
<dbReference type="Gene3D" id="1.10.150.670">
    <property type="entry name" value="Crossover junction endonuclease EME1, DNA-binding domain"/>
    <property type="match status" value="1"/>
</dbReference>
<dbReference type="InterPro" id="IPR033309">
    <property type="entry name" value="Mus81"/>
</dbReference>
<dbReference type="InterPro" id="IPR011335">
    <property type="entry name" value="Restrct_endonuc-II-like"/>
</dbReference>
<comment type="subunit">
    <text evidence="13">Interacts with EME1.</text>
</comment>
<dbReference type="GO" id="GO:0008821">
    <property type="term" value="F:crossover junction DNA endonuclease activity"/>
    <property type="evidence" value="ECO:0007669"/>
    <property type="project" value="UniProtKB-UniRule"/>
</dbReference>
<comment type="function">
    <text evidence="13">Interacts with EME1 to form a DNA structure-specific endonuclease with substrate preference for branched DNA structures with a 5'-end at the branch nick. Typical substrates include 3'-flap structures, D-loops, replication forks and nicked Holliday junctions. May be required in mitosis for the processing of stalled or collapsed replication fork intermediates. May be required in meiosis for the repair of meiosis-specific double strand breaks subsequent to single-end invasion (SEI).</text>
</comment>
<evidence type="ECO:0000256" key="2">
    <source>
        <dbReference type="ARBA" id="ARBA00004123"/>
    </source>
</evidence>
<dbReference type="Gene3D" id="1.10.150.110">
    <property type="entry name" value="DNA polymerase beta, N-terminal domain-like"/>
    <property type="match status" value="1"/>
</dbReference>
<dbReference type="PANTHER" id="PTHR13451">
    <property type="entry name" value="CLASS II CROSSOVER JUNCTION ENDONUCLEASE MUS81"/>
    <property type="match status" value="1"/>
</dbReference>
<dbReference type="InterPro" id="IPR047416">
    <property type="entry name" value="XPF_nuclease_Mus81"/>
</dbReference>
<evidence type="ECO:0000259" key="14">
    <source>
        <dbReference type="SMART" id="SM00891"/>
    </source>
</evidence>
<evidence type="ECO:0000256" key="13">
    <source>
        <dbReference type="RuleBase" id="RU369042"/>
    </source>
</evidence>
<evidence type="ECO:0000256" key="4">
    <source>
        <dbReference type="ARBA" id="ARBA00022722"/>
    </source>
</evidence>
<evidence type="ECO:0000256" key="5">
    <source>
        <dbReference type="ARBA" id="ARBA00022723"/>
    </source>
</evidence>
<keyword evidence="6 13" id="KW-0255">Endonuclease</keyword>
<keyword evidence="4 13" id="KW-0540">Nuclease</keyword>
<dbReference type="GO" id="GO:0000712">
    <property type="term" value="P:resolution of meiotic recombination intermediates"/>
    <property type="evidence" value="ECO:0007669"/>
    <property type="project" value="TreeGrafter"/>
</dbReference>
<keyword evidence="8 13" id="KW-0378">Hydrolase</keyword>
<evidence type="ECO:0000256" key="10">
    <source>
        <dbReference type="ARBA" id="ARBA00023172"/>
    </source>
</evidence>
<dbReference type="GO" id="GO:0048476">
    <property type="term" value="C:Holliday junction resolvase complex"/>
    <property type="evidence" value="ECO:0007669"/>
    <property type="project" value="UniProtKB-UniRule"/>
</dbReference>
<dbReference type="GO" id="GO:0046872">
    <property type="term" value="F:metal ion binding"/>
    <property type="evidence" value="ECO:0007669"/>
    <property type="project" value="UniProtKB-UniRule"/>
</dbReference>
<evidence type="ECO:0000256" key="9">
    <source>
        <dbReference type="ARBA" id="ARBA00022842"/>
    </source>
</evidence>
<dbReference type="SUPFAM" id="SSF52980">
    <property type="entry name" value="Restriction endonuclease-like"/>
    <property type="match status" value="1"/>
</dbReference>
<accession>A0A0R3WT57</accession>
<evidence type="ECO:0000313" key="15">
    <source>
        <dbReference type="WBParaSite" id="TTAC_0000394701-mRNA-1"/>
    </source>
</evidence>
<dbReference type="SMART" id="SM00891">
    <property type="entry name" value="ERCC4"/>
    <property type="match status" value="1"/>
</dbReference>
<dbReference type="InterPro" id="IPR027421">
    <property type="entry name" value="DNA_pol_lamdba_lyase_dom_sf"/>
</dbReference>
<dbReference type="InterPro" id="IPR006166">
    <property type="entry name" value="ERCC4_domain"/>
</dbReference>
<evidence type="ECO:0000256" key="8">
    <source>
        <dbReference type="ARBA" id="ARBA00022801"/>
    </source>
</evidence>
<keyword evidence="7 13" id="KW-0227">DNA damage</keyword>
<feature type="domain" description="ERCC4" evidence="14">
    <location>
        <begin position="128"/>
        <end position="224"/>
    </location>
</feature>
<dbReference type="PANTHER" id="PTHR13451:SF0">
    <property type="entry name" value="CROSSOVER JUNCTION ENDONUCLEASE MUS81"/>
    <property type="match status" value="1"/>
</dbReference>
<dbReference type="InterPro" id="IPR010996">
    <property type="entry name" value="HHH_MUS81"/>
</dbReference>
<organism evidence="15">
    <name type="scientific">Hydatigena taeniaeformis</name>
    <name type="common">Feline tapeworm</name>
    <name type="synonym">Taenia taeniaeformis</name>
    <dbReference type="NCBI Taxonomy" id="6205"/>
    <lineage>
        <taxon>Eukaryota</taxon>
        <taxon>Metazoa</taxon>
        <taxon>Spiralia</taxon>
        <taxon>Lophotrochozoa</taxon>
        <taxon>Platyhelminthes</taxon>
        <taxon>Cestoda</taxon>
        <taxon>Eucestoda</taxon>
        <taxon>Cyclophyllidea</taxon>
        <taxon>Taeniidae</taxon>
        <taxon>Hydatigera</taxon>
    </lineage>
</organism>
<dbReference type="GO" id="GO:0003677">
    <property type="term" value="F:DNA binding"/>
    <property type="evidence" value="ECO:0007669"/>
    <property type="project" value="UniProtKB-UniRule"/>
</dbReference>
<sequence>LASLKKYPIKFNSVKECEILSGFGPSICKTLDDKLVEFARKCSLSIPDALALGNRLTHAELLERCLSRVSSCCWTLRTPLEKEALLHQFSSPLERPLVDSQSVQLHAVSSEGDGSPSDYLIGQSYDIILLIDIHETYGMSKVKEIMRTQAVKWETRSLPVGDFIWIARDPGGSSKGEEIVLGLVIERKRADDLASSIVDGRFMEQKGRMQKLGFRKMYIFEECKSMYNLRISHETLLQAMVNAQLIDGCDFVTCTSGEQCAAYIASMTRFLITKSQYNCDVYSDGRRPWEAFGDARLWGIPWTEYINLGKKSPALPLRDQFGRHLLQIHSISGSKAEDIIALFPTPKSLFDAYDSLSTEDEKKVMLAQSTRSSRLKYVKCLEFISHIFS</sequence>
<keyword evidence="10 13" id="KW-0233">DNA recombination</keyword>
<reference evidence="15" key="1">
    <citation type="submission" date="2017-02" db="UniProtKB">
        <authorList>
            <consortium name="WormBaseParasite"/>
        </authorList>
    </citation>
    <scope>IDENTIFICATION</scope>
</reference>
<dbReference type="CDD" id="cd20074">
    <property type="entry name" value="XPF_nuclease_Mus81"/>
    <property type="match status" value="1"/>
</dbReference>
<evidence type="ECO:0000256" key="1">
    <source>
        <dbReference type="ARBA" id="ARBA00001946"/>
    </source>
</evidence>
<dbReference type="GO" id="GO:0000727">
    <property type="term" value="P:double-strand break repair via break-induced replication"/>
    <property type="evidence" value="ECO:0007669"/>
    <property type="project" value="UniProtKB-UniRule"/>
</dbReference>
<dbReference type="Pfam" id="PF21292">
    <property type="entry name" value="EME1-MUS81_C"/>
    <property type="match status" value="1"/>
</dbReference>
<comment type="subcellular location">
    <subcellularLocation>
        <location evidence="2 13">Nucleus</location>
    </subcellularLocation>
</comment>
<dbReference type="InterPro" id="IPR042530">
    <property type="entry name" value="EME1/EME2_C"/>
</dbReference>
<dbReference type="GO" id="GO:0048257">
    <property type="term" value="F:3'-flap endonuclease activity"/>
    <property type="evidence" value="ECO:0007669"/>
    <property type="project" value="TreeGrafter"/>
</dbReference>
<dbReference type="Pfam" id="PF14716">
    <property type="entry name" value="HHH_8"/>
    <property type="match status" value="1"/>
</dbReference>
<evidence type="ECO:0000256" key="7">
    <source>
        <dbReference type="ARBA" id="ARBA00022763"/>
    </source>
</evidence>
<keyword evidence="11 13" id="KW-0234">DNA repair</keyword>
<dbReference type="Gene3D" id="3.40.50.10130">
    <property type="match status" value="1"/>
</dbReference>
<dbReference type="STRING" id="6205.A0A0R3WT57"/>
<name>A0A0R3WT57_HYDTA</name>